<keyword evidence="4" id="KW-1185">Reference proteome</keyword>
<dbReference type="EMBL" id="CP036268">
    <property type="protein sequence ID" value="QDT36517.1"/>
    <property type="molecule type" value="Genomic_DNA"/>
</dbReference>
<evidence type="ECO:0008006" key="5">
    <source>
        <dbReference type="Google" id="ProtNLM"/>
    </source>
</evidence>
<accession>A0A517QY35</accession>
<evidence type="ECO:0000256" key="1">
    <source>
        <dbReference type="SAM" id="MobiDB-lite"/>
    </source>
</evidence>
<dbReference type="InterPro" id="IPR009599">
    <property type="entry name" value="DUF1207"/>
</dbReference>
<dbReference type="OrthoDB" id="238106at2"/>
<evidence type="ECO:0000313" key="3">
    <source>
        <dbReference type="EMBL" id="QDT36517.1"/>
    </source>
</evidence>
<sequence>MIFSQVRRPYRTTRGRQVLRVGVLVYAAMLLVLGAPEWSFADDGADPFLSTEFDGGVQYASHTDIGGDAEPSWLEPIPTQSPDESAPEPVFSTDVAPASGYHSPYTAPASSNAALCDDCCYRWHLLPEQVLFKPYIAGIRTPRMAAEIVHDYVSGENYFDSALGGTVGVWRYGTGGLRPDGWQMDVSAAAFLRQNASQELDVDAVDFRVRVPITYRQGSTAFQFGYDHISSHAGDEFLKRNPGFVRLNYLRDSLIFAIRQDLTDDLNVYAEIDYAVNFDIAEPWVFQFGAEYSPFLEHGWNGAPVVAVNTQLREDLDFDPSISVIAGWQWLSPETDNIIRLGLRYYRGYSQQYSFFNQREELLGVGLYYDF</sequence>
<dbReference type="Pfam" id="PF06727">
    <property type="entry name" value="DUF1207"/>
    <property type="match status" value="1"/>
</dbReference>
<gene>
    <name evidence="3" type="ORF">Pan189_08750</name>
</gene>
<protein>
    <recommendedName>
        <fullName evidence="5">DUF1207 domain-containing protein</fullName>
    </recommendedName>
</protein>
<evidence type="ECO:0000256" key="2">
    <source>
        <dbReference type="SAM" id="Phobius"/>
    </source>
</evidence>
<name>A0A517QY35_9PLAN</name>
<feature type="transmembrane region" description="Helical" evidence="2">
    <location>
        <begin position="21"/>
        <end position="41"/>
    </location>
</feature>
<dbReference type="KEGG" id="svp:Pan189_08750"/>
<keyword evidence="2" id="KW-1133">Transmembrane helix</keyword>
<evidence type="ECO:0000313" key="4">
    <source>
        <dbReference type="Proteomes" id="UP000317318"/>
    </source>
</evidence>
<feature type="region of interest" description="Disordered" evidence="1">
    <location>
        <begin position="70"/>
        <end position="89"/>
    </location>
</feature>
<proteinExistence type="predicted"/>
<dbReference type="AlphaFoldDB" id="A0A517QY35"/>
<organism evidence="3 4">
    <name type="scientific">Stratiformator vulcanicus</name>
    <dbReference type="NCBI Taxonomy" id="2527980"/>
    <lineage>
        <taxon>Bacteria</taxon>
        <taxon>Pseudomonadati</taxon>
        <taxon>Planctomycetota</taxon>
        <taxon>Planctomycetia</taxon>
        <taxon>Planctomycetales</taxon>
        <taxon>Planctomycetaceae</taxon>
        <taxon>Stratiformator</taxon>
    </lineage>
</organism>
<keyword evidence="2" id="KW-0472">Membrane</keyword>
<reference evidence="3 4" key="1">
    <citation type="submission" date="2019-02" db="EMBL/GenBank/DDBJ databases">
        <title>Deep-cultivation of Planctomycetes and their phenomic and genomic characterization uncovers novel biology.</title>
        <authorList>
            <person name="Wiegand S."/>
            <person name="Jogler M."/>
            <person name="Boedeker C."/>
            <person name="Pinto D."/>
            <person name="Vollmers J."/>
            <person name="Rivas-Marin E."/>
            <person name="Kohn T."/>
            <person name="Peeters S.H."/>
            <person name="Heuer A."/>
            <person name="Rast P."/>
            <person name="Oberbeckmann S."/>
            <person name="Bunk B."/>
            <person name="Jeske O."/>
            <person name="Meyerdierks A."/>
            <person name="Storesund J.E."/>
            <person name="Kallscheuer N."/>
            <person name="Luecker S."/>
            <person name="Lage O.M."/>
            <person name="Pohl T."/>
            <person name="Merkel B.J."/>
            <person name="Hornburger P."/>
            <person name="Mueller R.-W."/>
            <person name="Bruemmer F."/>
            <person name="Labrenz M."/>
            <person name="Spormann A.M."/>
            <person name="Op den Camp H."/>
            <person name="Overmann J."/>
            <person name="Amann R."/>
            <person name="Jetten M.S.M."/>
            <person name="Mascher T."/>
            <person name="Medema M.H."/>
            <person name="Devos D.P."/>
            <person name="Kaster A.-K."/>
            <person name="Ovreas L."/>
            <person name="Rohde M."/>
            <person name="Galperin M.Y."/>
            <person name="Jogler C."/>
        </authorList>
    </citation>
    <scope>NUCLEOTIDE SEQUENCE [LARGE SCALE GENOMIC DNA]</scope>
    <source>
        <strain evidence="3 4">Pan189</strain>
    </source>
</reference>
<keyword evidence="2" id="KW-0812">Transmembrane</keyword>
<dbReference type="Proteomes" id="UP000317318">
    <property type="component" value="Chromosome"/>
</dbReference>